<dbReference type="EC" id="2.3.2.2" evidence="6"/>
<evidence type="ECO:0000256" key="3">
    <source>
        <dbReference type="ARBA" id="ARBA00047417"/>
    </source>
</evidence>
<evidence type="ECO:0000313" key="9">
    <source>
        <dbReference type="Proteomes" id="UP001219901"/>
    </source>
</evidence>
<sequence>MDSSNSPHGLVGEAYRPPKIGSKGAVVANHTLASQAGMRILHQGGNAVDAAIAVAFALGVAEPQGSSIGGDGFVMVHMAANKTVEVANGTGAAPLAATADKYPDGIPFTGILGTSVPGIVDALLSAHEKYGSMTLAQCLEPAIELCEDGVPVSDFQSKMSMLNPVLRSSSTSGPVFAPNGNWLKPGELRRNPDLARTYKQIADQGRDAFYEGDIAREIARYSEEHDGLLTYEDLERHEVEWQAPVAVNYRGRTVYEAPPNSSGHVLLQELAMFEQFDPKQYGYMTPESVHLMVEAKKLAFADREAYLADPNYVDVPIEGLLNSEYLAERAGLIDIERAAENVVEGDPWAFMDRSPDSTKKHRRGGRLHSAGSDTTHFCVVDRWGNSVCELQSIQTMFGSCVIAGSTGILMNNRMTYWHLDSDHIDYLNPGQRVRHTMNPVMVFSKPVEEGGRLELVCGTPGADTQVQTNMQIVTSVFDYGLNVAEAIDGPRWTHNQASMSSAEPRPTSDTLQIEDRAGDEVIEGLKKRGQPMESTGQWGGAGSEGVIQVDLENGTLFAASDPRREGDALVW</sequence>
<evidence type="ECO:0000256" key="2">
    <source>
        <dbReference type="ARBA" id="ARBA00001089"/>
    </source>
</evidence>
<comment type="PTM">
    <text evidence="6">Cleaved by autocatalysis into a large and a small subunit.</text>
</comment>
<dbReference type="NCBIfam" id="TIGR00066">
    <property type="entry name" value="g_glut_trans"/>
    <property type="match status" value="1"/>
</dbReference>
<keyword evidence="6 8" id="KW-0012">Acyltransferase</keyword>
<dbReference type="GO" id="GO:0036374">
    <property type="term" value="F:glutathione hydrolase activity"/>
    <property type="evidence" value="ECO:0007669"/>
    <property type="project" value="UniProtKB-UniRule"/>
</dbReference>
<evidence type="ECO:0000313" key="10">
    <source>
        <dbReference type="Proteomes" id="UP001321249"/>
    </source>
</evidence>
<organism evidence="8 9">
    <name type="scientific">Candidatus Lucifugimonas marina</name>
    <dbReference type="NCBI Taxonomy" id="3038979"/>
    <lineage>
        <taxon>Bacteria</taxon>
        <taxon>Bacillati</taxon>
        <taxon>Chloroflexota</taxon>
        <taxon>Dehalococcoidia</taxon>
        <taxon>SAR202 cluster</taxon>
        <taxon>Candidatus Lucifugimonadales</taxon>
        <taxon>Candidatus Lucifugimonadaceae</taxon>
        <taxon>Candidatus Lucifugimonas</taxon>
    </lineage>
</organism>
<comment type="similarity">
    <text evidence="6">Belongs to the gamma-glutamyltransferase family.</text>
</comment>
<comment type="pathway">
    <text evidence="6">Sulfur metabolism; glutathione metabolism.</text>
</comment>
<dbReference type="PANTHER" id="PTHR43881:SF1">
    <property type="entry name" value="GAMMA-GLUTAMYLTRANSPEPTIDASE (AFU_ORTHOLOGUE AFUA_4G13580)"/>
    <property type="match status" value="1"/>
</dbReference>
<gene>
    <name evidence="8" type="primary">ggt</name>
    <name evidence="7" type="ORF">GKO46_06940</name>
    <name evidence="8" type="ORF">GKO48_00945</name>
</gene>
<comment type="catalytic activity">
    <reaction evidence="1 6">
        <text>an S-substituted glutathione + H2O = an S-substituted L-cysteinylglycine + L-glutamate</text>
        <dbReference type="Rhea" id="RHEA:59468"/>
        <dbReference type="ChEBI" id="CHEBI:15377"/>
        <dbReference type="ChEBI" id="CHEBI:29985"/>
        <dbReference type="ChEBI" id="CHEBI:90779"/>
        <dbReference type="ChEBI" id="CHEBI:143103"/>
        <dbReference type="EC" id="3.4.19.13"/>
    </reaction>
</comment>
<dbReference type="EMBL" id="WMBE01000002">
    <property type="protein sequence ID" value="MDG0866810.1"/>
    <property type="molecule type" value="Genomic_DNA"/>
</dbReference>
<comment type="subunit">
    <text evidence="6">This enzyme consists of two polypeptide chains, which are synthesized in precursor form from a single polypeptide.</text>
</comment>
<dbReference type="RefSeq" id="WP_342824554.1">
    <property type="nucleotide sequence ID" value="NZ_CP046146.1"/>
</dbReference>
<dbReference type="InterPro" id="IPR043137">
    <property type="entry name" value="GGT_ssub_C"/>
</dbReference>
<feature type="active site" description="Nucleophile" evidence="4">
    <location>
        <position position="374"/>
    </location>
</feature>
<dbReference type="Gene3D" id="3.60.20.40">
    <property type="match status" value="1"/>
</dbReference>
<dbReference type="Pfam" id="PF01019">
    <property type="entry name" value="G_glu_transpept"/>
    <property type="match status" value="1"/>
</dbReference>
<proteinExistence type="inferred from homology"/>
<accession>A0AAJ5ZBC7</accession>
<dbReference type="PRINTS" id="PR01210">
    <property type="entry name" value="GGTRANSPTASE"/>
</dbReference>
<protein>
    <recommendedName>
        <fullName evidence="6">Glutathione hydrolase proenzyme</fullName>
        <ecNumber evidence="6">2.3.2.2</ecNumber>
        <ecNumber evidence="6">3.4.19.13</ecNumber>
    </recommendedName>
    <component>
        <recommendedName>
            <fullName evidence="6">Glutathione hydrolase large chain</fullName>
        </recommendedName>
    </component>
    <component>
        <recommendedName>
            <fullName evidence="6">Glutathione hydrolase small chain</fullName>
        </recommendedName>
    </component>
</protein>
<keyword evidence="6 8" id="KW-0808">Transferase</keyword>
<dbReference type="InterPro" id="IPR043138">
    <property type="entry name" value="GGT_lsub"/>
</dbReference>
<comment type="catalytic activity">
    <reaction evidence="2 6">
        <text>glutathione + H2O = L-cysteinylglycine + L-glutamate</text>
        <dbReference type="Rhea" id="RHEA:28807"/>
        <dbReference type="ChEBI" id="CHEBI:15377"/>
        <dbReference type="ChEBI" id="CHEBI:29985"/>
        <dbReference type="ChEBI" id="CHEBI:57925"/>
        <dbReference type="ChEBI" id="CHEBI:61694"/>
        <dbReference type="EC" id="3.4.19.13"/>
    </reaction>
</comment>
<reference evidence="8" key="2">
    <citation type="journal article" date="2023" name="Nat. Commun.">
        <title>Cultivation of marine bacteria of the SAR202 clade.</title>
        <authorList>
            <person name="Lim Y."/>
            <person name="Seo J.H."/>
            <person name="Giovannoni S.J."/>
            <person name="Kang I."/>
            <person name="Cho J.C."/>
        </authorList>
    </citation>
    <scope>NUCLEOTIDE SEQUENCE</scope>
    <source>
        <strain evidence="8">JH1073</strain>
    </source>
</reference>
<evidence type="ECO:0000256" key="4">
    <source>
        <dbReference type="PIRSR" id="PIRSR600101-1"/>
    </source>
</evidence>
<keyword evidence="6" id="KW-0317">Glutathione biosynthesis</keyword>
<dbReference type="GO" id="GO:0006751">
    <property type="term" value="P:glutathione catabolic process"/>
    <property type="evidence" value="ECO:0007669"/>
    <property type="project" value="UniProtKB-UniRule"/>
</dbReference>
<dbReference type="EC" id="3.4.19.13" evidence="6"/>
<evidence type="ECO:0000313" key="7">
    <source>
        <dbReference type="EMBL" id="MDG0866810.1"/>
    </source>
</evidence>
<dbReference type="AlphaFoldDB" id="A0AAJ5ZBC7"/>
<comment type="catalytic activity">
    <reaction evidence="3 6">
        <text>an N-terminal (5-L-glutamyl)-[peptide] + an alpha-amino acid = 5-L-glutamyl amino acid + an N-terminal L-alpha-aminoacyl-[peptide]</text>
        <dbReference type="Rhea" id="RHEA:23904"/>
        <dbReference type="Rhea" id="RHEA-COMP:9780"/>
        <dbReference type="Rhea" id="RHEA-COMP:9795"/>
        <dbReference type="ChEBI" id="CHEBI:77644"/>
        <dbReference type="ChEBI" id="CHEBI:78597"/>
        <dbReference type="ChEBI" id="CHEBI:78599"/>
        <dbReference type="ChEBI" id="CHEBI:78608"/>
        <dbReference type="EC" id="2.3.2.2"/>
    </reaction>
</comment>
<feature type="binding site" evidence="5">
    <location>
        <position position="462"/>
    </location>
    <ligand>
        <name>L-glutamate</name>
        <dbReference type="ChEBI" id="CHEBI:29985"/>
    </ligand>
</feature>
<dbReference type="Proteomes" id="UP001321249">
    <property type="component" value="Unassembled WGS sequence"/>
</dbReference>
<dbReference type="GO" id="GO:0006750">
    <property type="term" value="P:glutathione biosynthetic process"/>
    <property type="evidence" value="ECO:0007669"/>
    <property type="project" value="UniProtKB-KW"/>
</dbReference>
<dbReference type="EMBL" id="CP046147">
    <property type="protein sequence ID" value="WFG38232.1"/>
    <property type="molecule type" value="Genomic_DNA"/>
</dbReference>
<dbReference type="Gene3D" id="1.10.246.130">
    <property type="match status" value="1"/>
</dbReference>
<evidence type="ECO:0000256" key="5">
    <source>
        <dbReference type="PIRSR" id="PIRSR600101-2"/>
    </source>
</evidence>
<keyword evidence="6" id="KW-0378">Hydrolase</keyword>
<dbReference type="InterPro" id="IPR052896">
    <property type="entry name" value="GGT-like_enzyme"/>
</dbReference>
<dbReference type="InterPro" id="IPR000101">
    <property type="entry name" value="GGT_peptidase"/>
</dbReference>
<dbReference type="InterPro" id="IPR029055">
    <property type="entry name" value="Ntn_hydrolases_N"/>
</dbReference>
<dbReference type="GO" id="GO:0103068">
    <property type="term" value="F:leukotriene C4 gamma-glutamyl transferase activity"/>
    <property type="evidence" value="ECO:0007669"/>
    <property type="project" value="UniProtKB-EC"/>
</dbReference>
<evidence type="ECO:0000256" key="1">
    <source>
        <dbReference type="ARBA" id="ARBA00001049"/>
    </source>
</evidence>
<evidence type="ECO:0000313" key="8">
    <source>
        <dbReference type="EMBL" id="WFG38232.1"/>
    </source>
</evidence>
<reference evidence="9" key="3">
    <citation type="submission" date="2023-06" db="EMBL/GenBank/DDBJ databases">
        <title>Pangenomics reveal diversification of enzyme families and niche specialization in globally abundant SAR202 bacteria.</title>
        <authorList>
            <person name="Saw J.H.W."/>
        </authorList>
    </citation>
    <scope>NUCLEOTIDE SEQUENCE [LARGE SCALE GENOMIC DNA]</scope>
    <source>
        <strain evidence="9">JH1073</strain>
    </source>
</reference>
<keyword evidence="9" id="KW-1185">Reference proteome</keyword>
<dbReference type="Proteomes" id="UP001219901">
    <property type="component" value="Chromosome"/>
</dbReference>
<evidence type="ECO:0000256" key="6">
    <source>
        <dbReference type="RuleBase" id="RU368036"/>
    </source>
</evidence>
<keyword evidence="6" id="KW-0865">Zymogen</keyword>
<dbReference type="SUPFAM" id="SSF56235">
    <property type="entry name" value="N-terminal nucleophile aminohydrolases (Ntn hydrolases)"/>
    <property type="match status" value="1"/>
</dbReference>
<dbReference type="PANTHER" id="PTHR43881">
    <property type="entry name" value="GAMMA-GLUTAMYLTRANSPEPTIDASE (AFU_ORTHOLOGUE AFUA_4G13580)"/>
    <property type="match status" value="1"/>
</dbReference>
<name>A0AAJ5ZBC7_9CHLR</name>
<reference evidence="9 10" key="1">
    <citation type="submission" date="2019-11" db="EMBL/GenBank/DDBJ databases">
        <authorList>
            <person name="Cho J.-C."/>
        </authorList>
    </citation>
    <scope>NUCLEOTIDE SEQUENCE [LARGE SCALE GENOMIC DNA]</scope>
    <source>
        <strain evidence="8 9">JH1073</strain>
        <strain evidence="7 10">JH702</strain>
    </source>
</reference>